<dbReference type="PANTHER" id="PTHR43744:SF12">
    <property type="entry name" value="ABC TRANSPORTER PERMEASE PROTEIN MG189-RELATED"/>
    <property type="match status" value="1"/>
</dbReference>
<keyword evidence="5 7" id="KW-1133">Transmembrane helix</keyword>
<accession>A0ABV8FPQ5</accession>
<dbReference type="EMBL" id="JBHSBH010000010">
    <property type="protein sequence ID" value="MFC3997384.1"/>
    <property type="molecule type" value="Genomic_DNA"/>
</dbReference>
<keyword evidence="6 7" id="KW-0472">Membrane</keyword>
<dbReference type="Gene3D" id="1.10.3720.10">
    <property type="entry name" value="MetI-like"/>
    <property type="match status" value="1"/>
</dbReference>
<name>A0ABV8FPQ5_9ACTN</name>
<evidence type="ECO:0000256" key="1">
    <source>
        <dbReference type="ARBA" id="ARBA00004651"/>
    </source>
</evidence>
<proteinExistence type="inferred from homology"/>
<evidence type="ECO:0000313" key="10">
    <source>
        <dbReference type="EMBL" id="MFC3997384.1"/>
    </source>
</evidence>
<dbReference type="RefSeq" id="WP_378534308.1">
    <property type="nucleotide sequence ID" value="NZ_JBHSBH010000010.1"/>
</dbReference>
<feature type="transmembrane region" description="Helical" evidence="7">
    <location>
        <begin position="108"/>
        <end position="129"/>
    </location>
</feature>
<protein>
    <submittedName>
        <fullName evidence="10">Carbohydrate ABC transporter permease</fullName>
    </submittedName>
</protein>
<keyword evidence="4 7" id="KW-0812">Transmembrane</keyword>
<feature type="compositionally biased region" description="Basic residues" evidence="8">
    <location>
        <begin position="20"/>
        <end position="32"/>
    </location>
</feature>
<keyword evidence="3" id="KW-1003">Cell membrane</keyword>
<keyword evidence="11" id="KW-1185">Reference proteome</keyword>
<comment type="similarity">
    <text evidence="7">Belongs to the binding-protein-dependent transport system permease family.</text>
</comment>
<comment type="caution">
    <text evidence="10">The sequence shown here is derived from an EMBL/GenBank/DDBJ whole genome shotgun (WGS) entry which is preliminary data.</text>
</comment>
<organism evidence="10 11">
    <name type="scientific">Nocardiopsis sediminis</name>
    <dbReference type="NCBI Taxonomy" id="1778267"/>
    <lineage>
        <taxon>Bacteria</taxon>
        <taxon>Bacillati</taxon>
        <taxon>Actinomycetota</taxon>
        <taxon>Actinomycetes</taxon>
        <taxon>Streptosporangiales</taxon>
        <taxon>Nocardiopsidaceae</taxon>
        <taxon>Nocardiopsis</taxon>
    </lineage>
</organism>
<dbReference type="PROSITE" id="PS50928">
    <property type="entry name" value="ABC_TM1"/>
    <property type="match status" value="1"/>
</dbReference>
<dbReference type="InterPro" id="IPR000515">
    <property type="entry name" value="MetI-like"/>
</dbReference>
<keyword evidence="2 7" id="KW-0813">Transport</keyword>
<evidence type="ECO:0000256" key="3">
    <source>
        <dbReference type="ARBA" id="ARBA00022475"/>
    </source>
</evidence>
<dbReference type="CDD" id="cd06261">
    <property type="entry name" value="TM_PBP2"/>
    <property type="match status" value="1"/>
</dbReference>
<feature type="transmembrane region" description="Helical" evidence="7">
    <location>
        <begin position="175"/>
        <end position="193"/>
    </location>
</feature>
<feature type="transmembrane region" description="Helical" evidence="7">
    <location>
        <begin position="275"/>
        <end position="293"/>
    </location>
</feature>
<feature type="region of interest" description="Disordered" evidence="8">
    <location>
        <begin position="1"/>
        <end position="32"/>
    </location>
</feature>
<gene>
    <name evidence="10" type="ORF">ACFOVU_15745</name>
</gene>
<dbReference type="PANTHER" id="PTHR43744">
    <property type="entry name" value="ABC TRANSPORTER PERMEASE PROTEIN MG189-RELATED-RELATED"/>
    <property type="match status" value="1"/>
</dbReference>
<evidence type="ECO:0000256" key="4">
    <source>
        <dbReference type="ARBA" id="ARBA00022692"/>
    </source>
</evidence>
<dbReference type="Proteomes" id="UP001595847">
    <property type="component" value="Unassembled WGS sequence"/>
</dbReference>
<evidence type="ECO:0000313" key="11">
    <source>
        <dbReference type="Proteomes" id="UP001595847"/>
    </source>
</evidence>
<evidence type="ECO:0000256" key="2">
    <source>
        <dbReference type="ARBA" id="ARBA00022448"/>
    </source>
</evidence>
<feature type="domain" description="ABC transmembrane type-1" evidence="9">
    <location>
        <begin position="104"/>
        <end position="293"/>
    </location>
</feature>
<evidence type="ECO:0000259" key="9">
    <source>
        <dbReference type="PROSITE" id="PS50928"/>
    </source>
</evidence>
<feature type="transmembrane region" description="Helical" evidence="7">
    <location>
        <begin position="141"/>
        <end position="163"/>
    </location>
</feature>
<sequence length="308" mass="33494">MSATTPAPAPPARPAPERRASRRTGRGRRPGRHRSRALVAAVLLYTVLVAVAVLFLLPYYLIARNGLSTPEEITSPEWTLLPAALQWGNIAELFGPGSLMAVGLRNSAVVAVLQTAGQLLVCAPAGYALARIPYRHADTVFYLVVVVLMIPAAVTFVPTFVMVSSLGWVSSLRGLVVPMLFSGFTAFLFRQFFLGFPRELEDAARVDGLGYWGTFWRVVVPNSLQFFAAIGVITFIGSWNSFLWPLVIAQDSQAWTVQVVLSTYITAQTIDLQELFAAAAVSVAPLVLVFLFFQRHIVQGATETGIKG</sequence>
<comment type="subcellular location">
    <subcellularLocation>
        <location evidence="1 7">Cell membrane</location>
        <topology evidence="1 7">Multi-pass membrane protein</topology>
    </subcellularLocation>
</comment>
<evidence type="ECO:0000256" key="6">
    <source>
        <dbReference type="ARBA" id="ARBA00023136"/>
    </source>
</evidence>
<evidence type="ECO:0000256" key="7">
    <source>
        <dbReference type="RuleBase" id="RU363032"/>
    </source>
</evidence>
<dbReference type="SUPFAM" id="SSF161098">
    <property type="entry name" value="MetI-like"/>
    <property type="match status" value="1"/>
</dbReference>
<evidence type="ECO:0000256" key="8">
    <source>
        <dbReference type="SAM" id="MobiDB-lite"/>
    </source>
</evidence>
<evidence type="ECO:0000256" key="5">
    <source>
        <dbReference type="ARBA" id="ARBA00022989"/>
    </source>
</evidence>
<feature type="transmembrane region" description="Helical" evidence="7">
    <location>
        <begin position="37"/>
        <end position="62"/>
    </location>
</feature>
<dbReference type="InterPro" id="IPR035906">
    <property type="entry name" value="MetI-like_sf"/>
</dbReference>
<reference evidence="11" key="1">
    <citation type="journal article" date="2019" name="Int. J. Syst. Evol. Microbiol.">
        <title>The Global Catalogue of Microorganisms (GCM) 10K type strain sequencing project: providing services to taxonomists for standard genome sequencing and annotation.</title>
        <authorList>
            <consortium name="The Broad Institute Genomics Platform"/>
            <consortium name="The Broad Institute Genome Sequencing Center for Infectious Disease"/>
            <person name="Wu L."/>
            <person name="Ma J."/>
        </authorList>
    </citation>
    <scope>NUCLEOTIDE SEQUENCE [LARGE SCALE GENOMIC DNA]</scope>
    <source>
        <strain evidence="11">TBRC 1826</strain>
    </source>
</reference>
<dbReference type="Pfam" id="PF00528">
    <property type="entry name" value="BPD_transp_1"/>
    <property type="match status" value="1"/>
</dbReference>